<comment type="caution">
    <text evidence="2">The sequence shown here is derived from an EMBL/GenBank/DDBJ whole genome shotgun (WGS) entry which is preliminary data.</text>
</comment>
<dbReference type="GeneID" id="40316355"/>
<evidence type="ECO:0000313" key="2">
    <source>
        <dbReference type="EMBL" id="RNF23644.1"/>
    </source>
</evidence>
<dbReference type="EMBL" id="MKKU01000114">
    <property type="protein sequence ID" value="RNF23644.1"/>
    <property type="molecule type" value="Genomic_DNA"/>
</dbReference>
<name>A0A3S5ITV3_9TRYP</name>
<sequence length="107" mass="11163">MREAGCGSRAAKEVPAHDGAAAAAVRAPPEEDLQRVVEATLMEEHACLEGLEEALREARQVQLLLRQAECEGSAPPEDGTGPTNAAVPHVQAGAHAHTRPAGSRAQQ</sequence>
<feature type="region of interest" description="Disordered" evidence="1">
    <location>
        <begin position="70"/>
        <end position="107"/>
    </location>
</feature>
<feature type="region of interest" description="Disordered" evidence="1">
    <location>
        <begin position="1"/>
        <end position="30"/>
    </location>
</feature>
<reference evidence="2 3" key="1">
    <citation type="journal article" date="2018" name="BMC Genomics">
        <title>Genomic comparison of Trypanosoma conorhini and Trypanosoma rangeli to Trypanosoma cruzi strains of high and low virulence.</title>
        <authorList>
            <person name="Bradwell K.R."/>
            <person name="Koparde V.N."/>
            <person name="Matveyev A.V."/>
            <person name="Serrano M.G."/>
            <person name="Alves J.M."/>
            <person name="Parikh H."/>
            <person name="Huang B."/>
            <person name="Lee V."/>
            <person name="Espinosa-Alvarez O."/>
            <person name="Ortiz P.A."/>
            <person name="Costa-Martins A.G."/>
            <person name="Teixeira M.M."/>
            <person name="Buck G.A."/>
        </authorList>
    </citation>
    <scope>NUCLEOTIDE SEQUENCE [LARGE SCALE GENOMIC DNA]</scope>
    <source>
        <strain evidence="2 3">025E</strain>
    </source>
</reference>
<protein>
    <submittedName>
        <fullName evidence="2">Uncharacterized protein</fullName>
    </submittedName>
</protein>
<dbReference type="Proteomes" id="UP000284403">
    <property type="component" value="Unassembled WGS sequence"/>
</dbReference>
<accession>A0A3S5ITV3</accession>
<dbReference type="RefSeq" id="XP_029230216.1">
    <property type="nucleotide sequence ID" value="XM_029369667.1"/>
</dbReference>
<dbReference type="AlphaFoldDB" id="A0A3S5ITV3"/>
<evidence type="ECO:0000313" key="3">
    <source>
        <dbReference type="Proteomes" id="UP000284403"/>
    </source>
</evidence>
<keyword evidence="3" id="KW-1185">Reference proteome</keyword>
<organism evidence="2 3">
    <name type="scientific">Trypanosoma conorhini</name>
    <dbReference type="NCBI Taxonomy" id="83891"/>
    <lineage>
        <taxon>Eukaryota</taxon>
        <taxon>Discoba</taxon>
        <taxon>Euglenozoa</taxon>
        <taxon>Kinetoplastea</taxon>
        <taxon>Metakinetoplastina</taxon>
        <taxon>Trypanosomatida</taxon>
        <taxon>Trypanosomatidae</taxon>
        <taxon>Trypanosoma</taxon>
    </lineage>
</organism>
<evidence type="ECO:0000256" key="1">
    <source>
        <dbReference type="SAM" id="MobiDB-lite"/>
    </source>
</evidence>
<gene>
    <name evidence="2" type="ORF">Tco025E_02744</name>
</gene>
<feature type="compositionally biased region" description="Low complexity" evidence="1">
    <location>
        <begin position="17"/>
        <end position="27"/>
    </location>
</feature>
<proteinExistence type="predicted"/>